<dbReference type="AlphaFoldDB" id="A0A1M5T914"/>
<reference evidence="2" key="1">
    <citation type="submission" date="2016-11" db="EMBL/GenBank/DDBJ databases">
        <authorList>
            <person name="Varghese N."/>
            <person name="Submissions S."/>
        </authorList>
    </citation>
    <scope>NUCLEOTIDE SEQUENCE [LARGE SCALE GENOMIC DNA]</scope>
    <source>
        <strain evidence="2">DSM 19055</strain>
    </source>
</reference>
<gene>
    <name evidence="1" type="ORF">SAMN05421866_2879</name>
</gene>
<dbReference type="EMBL" id="FQWT01000004">
    <property type="protein sequence ID" value="SHH47100.1"/>
    <property type="molecule type" value="Genomic_DNA"/>
</dbReference>
<name>A0A1M5T914_9FLAO</name>
<organism evidence="1 2">
    <name type="scientific">Chryseobacterium oranimense</name>
    <dbReference type="NCBI Taxonomy" id="421058"/>
    <lineage>
        <taxon>Bacteria</taxon>
        <taxon>Pseudomonadati</taxon>
        <taxon>Bacteroidota</taxon>
        <taxon>Flavobacteriia</taxon>
        <taxon>Flavobacteriales</taxon>
        <taxon>Weeksellaceae</taxon>
        <taxon>Chryseobacterium group</taxon>
        <taxon>Chryseobacterium</taxon>
    </lineage>
</organism>
<sequence length="58" mass="6775">MLITKIFGRNNIKKHFDPVHHDIIYTNCSKFYQKLNTIIKTVMLSKVEASVSLILIKK</sequence>
<dbReference type="STRING" id="421058.SAMN05421866_2879"/>
<protein>
    <submittedName>
        <fullName evidence="1">Uncharacterized protein</fullName>
    </submittedName>
</protein>
<accession>A0A1M5T914</accession>
<evidence type="ECO:0000313" key="1">
    <source>
        <dbReference type="EMBL" id="SHH47100.1"/>
    </source>
</evidence>
<proteinExistence type="predicted"/>
<evidence type="ECO:0000313" key="2">
    <source>
        <dbReference type="Proteomes" id="UP000184047"/>
    </source>
</evidence>
<keyword evidence="2" id="KW-1185">Reference proteome</keyword>
<dbReference type="Proteomes" id="UP000184047">
    <property type="component" value="Unassembled WGS sequence"/>
</dbReference>